<comment type="caution">
    <text evidence="1">The sequence shown here is derived from an EMBL/GenBank/DDBJ whole genome shotgun (WGS) entry which is preliminary data.</text>
</comment>
<gene>
    <name evidence="1" type="ORF">RHMOL_Rhmol05G0162600</name>
</gene>
<evidence type="ECO:0000313" key="1">
    <source>
        <dbReference type="EMBL" id="KAI8555278.1"/>
    </source>
</evidence>
<accession>A0ACC0NS19</accession>
<proteinExistence type="predicted"/>
<protein>
    <submittedName>
        <fullName evidence="1">Uncharacterized protein</fullName>
    </submittedName>
</protein>
<reference evidence="1" key="1">
    <citation type="submission" date="2022-02" db="EMBL/GenBank/DDBJ databases">
        <title>Plant Genome Project.</title>
        <authorList>
            <person name="Zhang R.-G."/>
        </authorList>
    </citation>
    <scope>NUCLEOTIDE SEQUENCE</scope>
    <source>
        <strain evidence="1">AT1</strain>
    </source>
</reference>
<dbReference type="EMBL" id="CM046392">
    <property type="protein sequence ID" value="KAI8555278.1"/>
    <property type="molecule type" value="Genomic_DNA"/>
</dbReference>
<sequence length="219" mass="25216">MMVNIPRLIELYGPDGVFENYVEQAHRRFAFSICALSTYKLVPADEKVSPSLVSIASQMGARNNTIPIVLAETIMGLDLFKSGQTNTFSDSPHLLQIWLPNKVGLLEAPLIGWNHFPRRMLKRSMLYPEREMLEWYVFLHDMQSDDIIWRCPWLNMHEMAVISASFERMVIAGLASFTFYIPGRTLRQLGMSQGLHKTGIENFQLSNFDIQTLHNYWSS</sequence>
<dbReference type="Proteomes" id="UP001062846">
    <property type="component" value="Chromosome 5"/>
</dbReference>
<evidence type="ECO:0000313" key="2">
    <source>
        <dbReference type="Proteomes" id="UP001062846"/>
    </source>
</evidence>
<organism evidence="1 2">
    <name type="scientific">Rhododendron molle</name>
    <name type="common">Chinese azalea</name>
    <name type="synonym">Azalea mollis</name>
    <dbReference type="NCBI Taxonomy" id="49168"/>
    <lineage>
        <taxon>Eukaryota</taxon>
        <taxon>Viridiplantae</taxon>
        <taxon>Streptophyta</taxon>
        <taxon>Embryophyta</taxon>
        <taxon>Tracheophyta</taxon>
        <taxon>Spermatophyta</taxon>
        <taxon>Magnoliopsida</taxon>
        <taxon>eudicotyledons</taxon>
        <taxon>Gunneridae</taxon>
        <taxon>Pentapetalae</taxon>
        <taxon>asterids</taxon>
        <taxon>Ericales</taxon>
        <taxon>Ericaceae</taxon>
        <taxon>Ericoideae</taxon>
        <taxon>Rhodoreae</taxon>
        <taxon>Rhododendron</taxon>
    </lineage>
</organism>
<keyword evidence="2" id="KW-1185">Reference proteome</keyword>
<name>A0ACC0NS19_RHOML</name>